<accession>A0A8H3IWA8</accession>
<keyword evidence="4" id="KW-1185">Reference proteome</keyword>
<dbReference type="InterPro" id="IPR015421">
    <property type="entry name" value="PyrdxlP-dep_Trfase_major"/>
</dbReference>
<dbReference type="AlphaFoldDB" id="A0A8H3IWA8"/>
<keyword evidence="1" id="KW-0663">Pyridoxal phosphate</keyword>
<dbReference type="InterPro" id="IPR015424">
    <property type="entry name" value="PyrdxlP-dep_Trfase"/>
</dbReference>
<evidence type="ECO:0000313" key="3">
    <source>
        <dbReference type="EMBL" id="CAF9936340.1"/>
    </source>
</evidence>
<dbReference type="InterPro" id="IPR000192">
    <property type="entry name" value="Aminotrans_V_dom"/>
</dbReference>
<dbReference type="PANTHER" id="PTHR43092:SF2">
    <property type="entry name" value="HERCYNYLCYSTEINE SULFOXIDE LYASE"/>
    <property type="match status" value="1"/>
</dbReference>
<dbReference type="PANTHER" id="PTHR43092">
    <property type="entry name" value="L-CYSTEINE DESULFHYDRASE"/>
    <property type="match status" value="1"/>
</dbReference>
<dbReference type="OrthoDB" id="5978656at2759"/>
<sequence length="179" mass="19943">MTRTKTANTIPQLLLNLSPKKDLPVPPRSEYSYLWTFEPGTVQLDHGAYGGCPSEVTATQDQIRRILESDVHGFVALKYSKALRHSKEVLAEFLHADIRGLVLLPGATMALNVVLQSYSLAPNDEILTIDHAYSSTNLGMREVVKQANDARLVVVQIPFPTTKSADFLERILVNTRKRT</sequence>
<proteinExistence type="predicted"/>
<feature type="domain" description="Aminotransferase class V" evidence="2">
    <location>
        <begin position="78"/>
        <end position="156"/>
    </location>
</feature>
<gene>
    <name evidence="3" type="ORF">IMSHALPRED_010721</name>
</gene>
<protein>
    <recommendedName>
        <fullName evidence="2">Aminotransferase class V domain-containing protein</fullName>
    </recommendedName>
</protein>
<evidence type="ECO:0000256" key="1">
    <source>
        <dbReference type="ARBA" id="ARBA00022898"/>
    </source>
</evidence>
<evidence type="ECO:0000313" key="4">
    <source>
        <dbReference type="Proteomes" id="UP000664534"/>
    </source>
</evidence>
<evidence type="ECO:0000259" key="2">
    <source>
        <dbReference type="Pfam" id="PF00266"/>
    </source>
</evidence>
<name>A0A8H3IWA8_9LECA</name>
<organism evidence="3 4">
    <name type="scientific">Imshaugia aleurites</name>
    <dbReference type="NCBI Taxonomy" id="172621"/>
    <lineage>
        <taxon>Eukaryota</taxon>
        <taxon>Fungi</taxon>
        <taxon>Dikarya</taxon>
        <taxon>Ascomycota</taxon>
        <taxon>Pezizomycotina</taxon>
        <taxon>Lecanoromycetes</taxon>
        <taxon>OSLEUM clade</taxon>
        <taxon>Lecanoromycetidae</taxon>
        <taxon>Lecanorales</taxon>
        <taxon>Lecanorineae</taxon>
        <taxon>Parmeliaceae</taxon>
        <taxon>Imshaugia</taxon>
    </lineage>
</organism>
<reference evidence="3" key="1">
    <citation type="submission" date="2021-03" db="EMBL/GenBank/DDBJ databases">
        <authorList>
            <person name="Tagirdzhanova G."/>
        </authorList>
    </citation>
    <scope>NUCLEOTIDE SEQUENCE</scope>
</reference>
<dbReference type="SUPFAM" id="SSF53383">
    <property type="entry name" value="PLP-dependent transferases"/>
    <property type="match status" value="1"/>
</dbReference>
<dbReference type="Pfam" id="PF00266">
    <property type="entry name" value="Aminotran_5"/>
    <property type="match status" value="1"/>
</dbReference>
<dbReference type="Gene3D" id="3.40.640.10">
    <property type="entry name" value="Type I PLP-dependent aspartate aminotransferase-like (Major domain)"/>
    <property type="match status" value="1"/>
</dbReference>
<dbReference type="EMBL" id="CAJPDT010000090">
    <property type="protein sequence ID" value="CAF9936340.1"/>
    <property type="molecule type" value="Genomic_DNA"/>
</dbReference>
<dbReference type="Proteomes" id="UP000664534">
    <property type="component" value="Unassembled WGS sequence"/>
</dbReference>
<comment type="caution">
    <text evidence="3">The sequence shown here is derived from an EMBL/GenBank/DDBJ whole genome shotgun (WGS) entry which is preliminary data.</text>
</comment>